<evidence type="ECO:0000313" key="1">
    <source>
        <dbReference type="EMBL" id="CAD7202667.1"/>
    </source>
</evidence>
<accession>A0A7R8VQ31</accession>
<organism evidence="1">
    <name type="scientific">Timema douglasi</name>
    <name type="common">Walking stick</name>
    <dbReference type="NCBI Taxonomy" id="61478"/>
    <lineage>
        <taxon>Eukaryota</taxon>
        <taxon>Metazoa</taxon>
        <taxon>Ecdysozoa</taxon>
        <taxon>Arthropoda</taxon>
        <taxon>Hexapoda</taxon>
        <taxon>Insecta</taxon>
        <taxon>Pterygota</taxon>
        <taxon>Neoptera</taxon>
        <taxon>Polyneoptera</taxon>
        <taxon>Phasmatodea</taxon>
        <taxon>Timematodea</taxon>
        <taxon>Timematoidea</taxon>
        <taxon>Timematidae</taxon>
        <taxon>Timema</taxon>
    </lineage>
</organism>
<name>A0A7R8VQ31_TIMDO</name>
<dbReference type="EMBL" id="OA569668">
    <property type="protein sequence ID" value="CAD7202667.1"/>
    <property type="molecule type" value="Genomic_DNA"/>
</dbReference>
<dbReference type="AlphaFoldDB" id="A0A7R8VQ31"/>
<sequence>MGMWFETSTTFGFPAGTWKKELEFWVELEEVNPHLRGGRVENHLGKTVPSSPDRDSNLDLPVLSSRAQHDKRISQLVIPNQNSASPCPGFRKNMQKFSLYWSGHNFLTVLKYVKRTLVLEDEEKSSGSNVKNEATLPNTPLPPQLVLTRWGTWLHAALYYADHLGDIRKVVQTFDEEQAVTITEANAAISCSSVSADLAYIKSNFGNLLGAITVFEARNLPLVKAVKIMPGIEENLNQASSGSFGTAIFGKFNGVLQRNPGWKLMASIAGI</sequence>
<proteinExistence type="predicted"/>
<protein>
    <submittedName>
        <fullName evidence="1">Uncharacterized protein</fullName>
    </submittedName>
</protein>
<gene>
    <name evidence="1" type="ORF">TDIB3V08_LOCUS8849</name>
</gene>
<reference evidence="1" key="1">
    <citation type="submission" date="2020-11" db="EMBL/GenBank/DDBJ databases">
        <authorList>
            <person name="Tran Van P."/>
        </authorList>
    </citation>
    <scope>NUCLEOTIDE SEQUENCE</scope>
</reference>